<keyword evidence="3" id="KW-1133">Transmembrane helix</keyword>
<dbReference type="Pfam" id="PF01436">
    <property type="entry name" value="NHL"/>
    <property type="match status" value="1"/>
</dbReference>
<evidence type="ECO:0000313" key="4">
    <source>
        <dbReference type="EMBL" id="CAF4168134.1"/>
    </source>
</evidence>
<dbReference type="EMBL" id="CAJOAY010007519">
    <property type="protein sequence ID" value="CAF4168134.1"/>
    <property type="molecule type" value="Genomic_DNA"/>
</dbReference>
<proteinExistence type="predicted"/>
<dbReference type="InterPro" id="IPR050952">
    <property type="entry name" value="TRIM-NHL_E3_ligases"/>
</dbReference>
<dbReference type="AlphaFoldDB" id="A0A819ZTT8"/>
<dbReference type="CDD" id="cd05819">
    <property type="entry name" value="NHL"/>
    <property type="match status" value="1"/>
</dbReference>
<dbReference type="InterPro" id="IPR001258">
    <property type="entry name" value="NHL_repeat"/>
</dbReference>
<dbReference type="Gene3D" id="2.40.10.500">
    <property type="match status" value="1"/>
</dbReference>
<comment type="caution">
    <text evidence="4">The sequence shown here is derived from an EMBL/GenBank/DDBJ whole genome shotgun (WGS) entry which is preliminary data.</text>
</comment>
<dbReference type="PANTHER" id="PTHR24104">
    <property type="entry name" value="E3 UBIQUITIN-PROTEIN LIGASE NHLRC1-RELATED"/>
    <property type="match status" value="1"/>
</dbReference>
<organism evidence="4 5">
    <name type="scientific">Adineta steineri</name>
    <dbReference type="NCBI Taxonomy" id="433720"/>
    <lineage>
        <taxon>Eukaryota</taxon>
        <taxon>Metazoa</taxon>
        <taxon>Spiralia</taxon>
        <taxon>Gnathifera</taxon>
        <taxon>Rotifera</taxon>
        <taxon>Eurotatoria</taxon>
        <taxon>Bdelloidea</taxon>
        <taxon>Adinetida</taxon>
        <taxon>Adinetidae</taxon>
        <taxon>Adineta</taxon>
    </lineage>
</organism>
<keyword evidence="3" id="KW-0812">Transmembrane</keyword>
<gene>
    <name evidence="4" type="ORF">OKA104_LOCUS39176</name>
</gene>
<evidence type="ECO:0000313" key="5">
    <source>
        <dbReference type="Proteomes" id="UP000663881"/>
    </source>
</evidence>
<dbReference type="GO" id="GO:0008270">
    <property type="term" value="F:zinc ion binding"/>
    <property type="evidence" value="ECO:0007669"/>
    <property type="project" value="UniProtKB-KW"/>
</dbReference>
<reference evidence="4" key="1">
    <citation type="submission" date="2021-02" db="EMBL/GenBank/DDBJ databases">
        <authorList>
            <person name="Nowell W R."/>
        </authorList>
    </citation>
    <scope>NUCLEOTIDE SEQUENCE</scope>
</reference>
<evidence type="ECO:0008006" key="6">
    <source>
        <dbReference type="Google" id="ProtNLM"/>
    </source>
</evidence>
<dbReference type="InterPro" id="IPR011042">
    <property type="entry name" value="6-blade_b-propeller_TolB-like"/>
</dbReference>
<dbReference type="PROSITE" id="PS51125">
    <property type="entry name" value="NHL"/>
    <property type="match status" value="1"/>
</dbReference>
<sequence>MRKKNRIFPESHSIDLDTAQTSVTIQSRYSCEDFRRKKIIWIIIIIAIIIILAIIATTIILTRKKNLEETSMLETTSITTEMSITTEITTESLETTTSDRLVFPINAKWKQNGVTVAGGYKDGNGLNQLNEPYGIYVDDDERAVYIADTMNNRVVQWKFHATSGEVIAGENGIDELRRNQVVRWSRRNRRKQGTIIHDTQCIGLVMDDNGDLYVSYYYSSNVRRWRERDGSWTIVGGGNEPGNTRELLSYPGFIFVDQTYSVYISDIGNQRVMKWTKDAKVGKVVAGRSVFRNDLEELYTPGGVLVDRFESVYVADSGRHQIMRWSSGAIEGEIIIGESGQGAQANQLSNPQDISFDRLGNLYVVDQWNHRIQKFELDSS</sequence>
<evidence type="ECO:0000256" key="2">
    <source>
        <dbReference type="PROSITE-ProRule" id="PRU00504"/>
    </source>
</evidence>
<name>A0A819ZTT8_9BILA</name>
<dbReference type="Gene3D" id="2.120.10.30">
    <property type="entry name" value="TolB, C-terminal domain"/>
    <property type="match status" value="2"/>
</dbReference>
<dbReference type="SUPFAM" id="SSF101898">
    <property type="entry name" value="NHL repeat"/>
    <property type="match status" value="1"/>
</dbReference>
<accession>A0A819ZTT8</accession>
<evidence type="ECO:0000256" key="3">
    <source>
        <dbReference type="SAM" id="Phobius"/>
    </source>
</evidence>
<protein>
    <recommendedName>
        <fullName evidence="6">6-bladed beta-propeller</fullName>
    </recommendedName>
</protein>
<dbReference type="Proteomes" id="UP000663881">
    <property type="component" value="Unassembled WGS sequence"/>
</dbReference>
<evidence type="ECO:0000256" key="1">
    <source>
        <dbReference type="ARBA" id="ARBA00022737"/>
    </source>
</evidence>
<keyword evidence="3" id="KW-0472">Membrane</keyword>
<feature type="transmembrane region" description="Helical" evidence="3">
    <location>
        <begin position="39"/>
        <end position="61"/>
    </location>
</feature>
<keyword evidence="1" id="KW-0677">Repeat</keyword>
<dbReference type="PANTHER" id="PTHR24104:SF25">
    <property type="entry name" value="PROTEIN LIN-41"/>
    <property type="match status" value="1"/>
</dbReference>
<feature type="repeat" description="NHL" evidence="2">
    <location>
        <begin position="342"/>
        <end position="378"/>
    </location>
</feature>